<evidence type="ECO:0000256" key="6">
    <source>
        <dbReference type="ARBA" id="ARBA00022989"/>
    </source>
</evidence>
<comment type="similarity">
    <text evidence="2">Belongs to the sphingosine N-acyltransferase family.</text>
</comment>
<feature type="transmembrane region" description="Helical" evidence="11">
    <location>
        <begin position="316"/>
        <end position="340"/>
    </location>
</feature>
<feature type="region of interest" description="Disordered" evidence="10">
    <location>
        <begin position="1"/>
        <end position="59"/>
    </location>
</feature>
<dbReference type="Pfam" id="PF03798">
    <property type="entry name" value="TRAM_LAG1_CLN8"/>
    <property type="match status" value="1"/>
</dbReference>
<evidence type="ECO:0000256" key="1">
    <source>
        <dbReference type="ARBA" id="ARBA00004477"/>
    </source>
</evidence>
<evidence type="ECO:0000256" key="2">
    <source>
        <dbReference type="ARBA" id="ARBA00009808"/>
    </source>
</evidence>
<keyword evidence="3 13" id="KW-0808">Transferase</keyword>
<accession>A0A1M2V922</accession>
<keyword evidence="5" id="KW-0256">Endoplasmic reticulum</keyword>
<organism evidence="13 14">
    <name type="scientific">Trametes pubescens</name>
    <name type="common">White-rot fungus</name>
    <dbReference type="NCBI Taxonomy" id="154538"/>
    <lineage>
        <taxon>Eukaryota</taxon>
        <taxon>Fungi</taxon>
        <taxon>Dikarya</taxon>
        <taxon>Basidiomycota</taxon>
        <taxon>Agaricomycotina</taxon>
        <taxon>Agaricomycetes</taxon>
        <taxon>Polyporales</taxon>
        <taxon>Polyporaceae</taxon>
        <taxon>Trametes</taxon>
    </lineage>
</organism>
<evidence type="ECO:0000256" key="9">
    <source>
        <dbReference type="PROSITE-ProRule" id="PRU00205"/>
    </source>
</evidence>
<feature type="transmembrane region" description="Helical" evidence="11">
    <location>
        <begin position="77"/>
        <end position="100"/>
    </location>
</feature>
<evidence type="ECO:0000256" key="7">
    <source>
        <dbReference type="ARBA" id="ARBA00023136"/>
    </source>
</evidence>
<evidence type="ECO:0000313" key="13">
    <source>
        <dbReference type="EMBL" id="OJT04160.1"/>
    </source>
</evidence>
<keyword evidence="8" id="KW-0325">Glycoprotein</keyword>
<keyword evidence="7 9" id="KW-0472">Membrane</keyword>
<feature type="transmembrane region" description="Helical" evidence="11">
    <location>
        <begin position="369"/>
        <end position="388"/>
    </location>
</feature>
<evidence type="ECO:0000256" key="3">
    <source>
        <dbReference type="ARBA" id="ARBA00022679"/>
    </source>
</evidence>
<dbReference type="PANTHER" id="PTHR12560">
    <property type="entry name" value="LONGEVITY ASSURANCE FACTOR 1 LAG1"/>
    <property type="match status" value="1"/>
</dbReference>
<gene>
    <name evidence="13" type="ORF">TRAPUB_5205</name>
</gene>
<proteinExistence type="inferred from homology"/>
<dbReference type="OMA" id="LCRLCML"/>
<keyword evidence="4 9" id="KW-0812">Transmembrane</keyword>
<evidence type="ECO:0000256" key="10">
    <source>
        <dbReference type="SAM" id="MobiDB-lite"/>
    </source>
</evidence>
<dbReference type="OrthoDB" id="3053196at2759"/>
<keyword evidence="6 11" id="KW-1133">Transmembrane helix</keyword>
<comment type="subcellular location">
    <subcellularLocation>
        <location evidence="1">Endoplasmic reticulum membrane</location>
        <topology evidence="1">Multi-pass membrane protein</topology>
    </subcellularLocation>
</comment>
<evidence type="ECO:0000256" key="11">
    <source>
        <dbReference type="SAM" id="Phobius"/>
    </source>
</evidence>
<dbReference type="PROSITE" id="PS50922">
    <property type="entry name" value="TLC"/>
    <property type="match status" value="1"/>
</dbReference>
<keyword evidence="13" id="KW-0012">Acyltransferase</keyword>
<sequence length="424" mass="50435">MARSPPRSSKKRPEAIQTSIDRIEADPAHHLAGPFRPQTPLGQWPSTPSPVTPSRSSSPVVRWSTESRGFWQDLKSLRWVVVPSSSLKILLLVFILWANWELLAPYIAKDTPNPFAALLFISHRIPDTPEDDPRYQKGYLDLAFLAYYIVFWSFIRQTITVYLCRPTAKWFGIRRETKLDRFGEQGYAVLYFAFTGIWGLFIMRGLPTWWYRTEHFWLEYPHWKMQPQLKTYYLMQASYWCQQLIVLLLGLEKPRKDYNELVAHHFVTLWMVGWSYLINLTYIGHAVYLSMDIPDSVLGLSKLLNYIQWHRTKTACFTVLLVVWTYFRHWLNWVMLYSVWFEFDLMPESSKQWSPKDGVWLTWWMKYQMFAPMLLLQCLNLFWYFLILRIAWRALTDIEVTDDRSDDEDEGEDDAAEDEKDKDD</sequence>
<evidence type="ECO:0000259" key="12">
    <source>
        <dbReference type="PROSITE" id="PS50922"/>
    </source>
</evidence>
<dbReference type="GO" id="GO:0046513">
    <property type="term" value="P:ceramide biosynthetic process"/>
    <property type="evidence" value="ECO:0007669"/>
    <property type="project" value="InterPro"/>
</dbReference>
<feature type="compositionally biased region" description="Acidic residues" evidence="10">
    <location>
        <begin position="404"/>
        <end position="424"/>
    </location>
</feature>
<dbReference type="GO" id="GO:0005789">
    <property type="term" value="C:endoplasmic reticulum membrane"/>
    <property type="evidence" value="ECO:0007669"/>
    <property type="project" value="UniProtKB-SubCell"/>
</dbReference>
<feature type="domain" description="TLC" evidence="12">
    <location>
        <begin position="177"/>
        <end position="396"/>
    </location>
</feature>
<dbReference type="GO" id="GO:0050291">
    <property type="term" value="F:sphingosine N-acyltransferase activity"/>
    <property type="evidence" value="ECO:0007669"/>
    <property type="project" value="InterPro"/>
</dbReference>
<keyword evidence="14" id="KW-1185">Reference proteome</keyword>
<feature type="transmembrane region" description="Helical" evidence="11">
    <location>
        <begin position="261"/>
        <end position="279"/>
    </location>
</feature>
<feature type="transmembrane region" description="Helical" evidence="11">
    <location>
        <begin position="186"/>
        <end position="211"/>
    </location>
</feature>
<dbReference type="InterPro" id="IPR016439">
    <property type="entry name" value="Lag1/Lac1-like"/>
</dbReference>
<feature type="region of interest" description="Disordered" evidence="10">
    <location>
        <begin position="402"/>
        <end position="424"/>
    </location>
</feature>
<dbReference type="AlphaFoldDB" id="A0A1M2V922"/>
<name>A0A1M2V922_TRAPU</name>
<dbReference type="EMBL" id="MNAD01001558">
    <property type="protein sequence ID" value="OJT04160.1"/>
    <property type="molecule type" value="Genomic_DNA"/>
</dbReference>
<evidence type="ECO:0000313" key="14">
    <source>
        <dbReference type="Proteomes" id="UP000184267"/>
    </source>
</evidence>
<feature type="transmembrane region" description="Helical" evidence="11">
    <location>
        <begin position="145"/>
        <end position="165"/>
    </location>
</feature>
<dbReference type="PANTHER" id="PTHR12560:SF11">
    <property type="entry name" value="CERAMIDE SYNTHASE LAC1-RELATED"/>
    <property type="match status" value="1"/>
</dbReference>
<evidence type="ECO:0000256" key="5">
    <source>
        <dbReference type="ARBA" id="ARBA00022824"/>
    </source>
</evidence>
<reference evidence="13 14" key="1">
    <citation type="submission" date="2016-10" db="EMBL/GenBank/DDBJ databases">
        <title>Genome sequence of the basidiomycete white-rot fungus Trametes pubescens.</title>
        <authorList>
            <person name="Makela M.R."/>
            <person name="Granchi Z."/>
            <person name="Peng M."/>
            <person name="De Vries R.P."/>
            <person name="Grigoriev I."/>
            <person name="Riley R."/>
            <person name="Hilden K."/>
        </authorList>
    </citation>
    <scope>NUCLEOTIDE SEQUENCE [LARGE SCALE GENOMIC DNA]</scope>
    <source>
        <strain evidence="13 14">FBCC735</strain>
    </source>
</reference>
<evidence type="ECO:0000256" key="8">
    <source>
        <dbReference type="ARBA" id="ARBA00023180"/>
    </source>
</evidence>
<dbReference type="InterPro" id="IPR006634">
    <property type="entry name" value="TLC-dom"/>
</dbReference>
<dbReference type="STRING" id="154538.A0A1M2V922"/>
<protein>
    <submittedName>
        <fullName evidence="13">Sphingosine N-acyltransferase lac1</fullName>
    </submittedName>
</protein>
<dbReference type="SMART" id="SM00724">
    <property type="entry name" value="TLC"/>
    <property type="match status" value="1"/>
</dbReference>
<dbReference type="Proteomes" id="UP000184267">
    <property type="component" value="Unassembled WGS sequence"/>
</dbReference>
<comment type="caution">
    <text evidence="13">The sequence shown here is derived from an EMBL/GenBank/DDBJ whole genome shotgun (WGS) entry which is preliminary data.</text>
</comment>
<evidence type="ECO:0000256" key="4">
    <source>
        <dbReference type="ARBA" id="ARBA00022692"/>
    </source>
</evidence>